<protein>
    <submittedName>
        <fullName evidence="2">Uncharacterized protein</fullName>
    </submittedName>
</protein>
<keyword evidence="1" id="KW-0472">Membrane</keyword>
<dbReference type="Proteomes" id="UP000019275">
    <property type="component" value="Unassembled WGS sequence"/>
</dbReference>
<feature type="transmembrane region" description="Helical" evidence="1">
    <location>
        <begin position="21"/>
        <end position="44"/>
    </location>
</feature>
<evidence type="ECO:0000313" key="2">
    <source>
        <dbReference type="EMBL" id="EWH08400.1"/>
    </source>
</evidence>
<comment type="caution">
    <text evidence="2">The sequence shown here is derived from an EMBL/GenBank/DDBJ whole genome shotgun (WGS) entry which is preliminary data.</text>
</comment>
<reference evidence="2 3" key="1">
    <citation type="journal article" date="2014" name="Genome Announc.">
        <title>Draft Genome Sequence of the Carrageenan-Degrading Bacterium Cellulophaga sp. Strain KL-A, Isolated from Decaying Marine Algae.</title>
        <authorList>
            <person name="Shan D."/>
            <person name="Ying J."/>
            <person name="Li X."/>
            <person name="Gao Z."/>
            <person name="Wei G."/>
            <person name="Shao Z."/>
        </authorList>
    </citation>
    <scope>NUCLEOTIDE SEQUENCE [LARGE SCALE GENOMIC DNA]</scope>
    <source>
        <strain evidence="2 3">KL-A</strain>
    </source>
</reference>
<sequence length="135" mass="15774">CLRTKLSRNVVTHYQAASKKVLLMGEIIAEFIFSYVIGGIWLGLNAIYDWVKGLIFGIPKNEVERKRIEKKWLYKKVSLKEKLKNEIETGTIGTVMEIIDRKTAFVEFYDRNGEFIEIDNELAYKVELKNIKLKK</sequence>
<evidence type="ECO:0000256" key="1">
    <source>
        <dbReference type="SAM" id="Phobius"/>
    </source>
</evidence>
<name>A0ABP3B233_9FLAO</name>
<gene>
    <name evidence="2" type="ORF">KLA_17574</name>
</gene>
<proteinExistence type="predicted"/>
<dbReference type="EMBL" id="ARZX01000106">
    <property type="protein sequence ID" value="EWH08400.1"/>
    <property type="molecule type" value="Genomic_DNA"/>
</dbReference>
<evidence type="ECO:0000313" key="3">
    <source>
        <dbReference type="Proteomes" id="UP000019275"/>
    </source>
</evidence>
<keyword evidence="1" id="KW-1133">Transmembrane helix</keyword>
<dbReference type="RefSeq" id="WP_034647549.1">
    <property type="nucleotide sequence ID" value="NZ_ARZX01000106.1"/>
</dbReference>
<accession>A0ABP3B233</accession>
<organism evidence="2 3">
    <name type="scientific">Cellulophaga geojensis KL-A</name>
    <dbReference type="NCBI Taxonomy" id="1328323"/>
    <lineage>
        <taxon>Bacteria</taxon>
        <taxon>Pseudomonadati</taxon>
        <taxon>Bacteroidota</taxon>
        <taxon>Flavobacteriia</taxon>
        <taxon>Flavobacteriales</taxon>
        <taxon>Flavobacteriaceae</taxon>
        <taxon>Cellulophaga</taxon>
    </lineage>
</organism>
<keyword evidence="3" id="KW-1185">Reference proteome</keyword>
<feature type="non-terminal residue" evidence="2">
    <location>
        <position position="1"/>
    </location>
</feature>
<keyword evidence="1" id="KW-0812">Transmembrane</keyword>